<evidence type="ECO:0000313" key="1">
    <source>
        <dbReference type="EMBL" id="KON95638.1"/>
    </source>
</evidence>
<gene>
    <name evidence="1" type="ORF">AF333_09295</name>
    <name evidence="2" type="ORF">SAMN04487909_10385</name>
</gene>
<reference evidence="2 4" key="2">
    <citation type="submission" date="2016-10" db="EMBL/GenBank/DDBJ databases">
        <authorList>
            <person name="de Groot N.N."/>
        </authorList>
    </citation>
    <scope>NUCLEOTIDE SEQUENCE [LARGE SCALE GENOMIC DNA]</scope>
    <source>
        <strain evidence="2 4">DSM 2895</strain>
    </source>
</reference>
<protein>
    <submittedName>
        <fullName evidence="1">Uncharacterized protein</fullName>
    </submittedName>
</protein>
<accession>A0A0D1V8L8</accession>
<dbReference type="STRING" id="47500.AF333_09295"/>
<keyword evidence="3" id="KW-1185">Reference proteome</keyword>
<dbReference type="RefSeq" id="WP_043066101.1">
    <property type="nucleotide sequence ID" value="NZ_BJOA01000030.1"/>
</dbReference>
<proteinExistence type="predicted"/>
<dbReference type="EMBL" id="FNED01000003">
    <property type="protein sequence ID" value="SDI32704.1"/>
    <property type="molecule type" value="Genomic_DNA"/>
</dbReference>
<dbReference type="EMBL" id="LGUG01000004">
    <property type="protein sequence ID" value="KON95638.1"/>
    <property type="molecule type" value="Genomic_DNA"/>
</dbReference>
<name>A0A0D1V8L8_ANEMI</name>
<evidence type="ECO:0000313" key="4">
    <source>
        <dbReference type="Proteomes" id="UP000182836"/>
    </source>
</evidence>
<dbReference type="GeneID" id="42305395"/>
<organism evidence="1 3">
    <name type="scientific">Aneurinibacillus migulanus</name>
    <name type="common">Bacillus migulanus</name>
    <dbReference type="NCBI Taxonomy" id="47500"/>
    <lineage>
        <taxon>Bacteria</taxon>
        <taxon>Bacillati</taxon>
        <taxon>Bacillota</taxon>
        <taxon>Bacilli</taxon>
        <taxon>Bacillales</taxon>
        <taxon>Paenibacillaceae</taxon>
        <taxon>Aneurinibacillus group</taxon>
        <taxon>Aneurinibacillus</taxon>
    </lineage>
</organism>
<sequence length="92" mass="10849">MTKQFQNALFDYLQIKIVADARPEDDAAKKTSEFFYSVLEEDYKLEDLAFTKDETMYHVTYTMEGKTKKQFYDREAVEQLLAAIEAEPRYGK</sequence>
<dbReference type="Proteomes" id="UP000182836">
    <property type="component" value="Unassembled WGS sequence"/>
</dbReference>
<evidence type="ECO:0000313" key="3">
    <source>
        <dbReference type="Proteomes" id="UP000037269"/>
    </source>
</evidence>
<dbReference type="OrthoDB" id="2692034at2"/>
<reference evidence="1 3" key="1">
    <citation type="submission" date="2015-07" db="EMBL/GenBank/DDBJ databases">
        <title>Fjat-14205 dsm 2895.</title>
        <authorList>
            <person name="Liu B."/>
            <person name="Wang J."/>
            <person name="Zhu Y."/>
            <person name="Liu G."/>
            <person name="Chen Q."/>
            <person name="Chen Z."/>
            <person name="Lan J."/>
            <person name="Che J."/>
            <person name="Ge C."/>
            <person name="Shi H."/>
            <person name="Pan Z."/>
            <person name="Liu X."/>
        </authorList>
    </citation>
    <scope>NUCLEOTIDE SEQUENCE [LARGE SCALE GENOMIC DNA]</scope>
    <source>
        <strain evidence="1 3">DSM 2895</strain>
    </source>
</reference>
<dbReference type="PATRIC" id="fig|47500.12.peg.1817"/>
<dbReference type="AlphaFoldDB" id="A0A0D1V8L8"/>
<dbReference type="Proteomes" id="UP000037269">
    <property type="component" value="Unassembled WGS sequence"/>
</dbReference>
<evidence type="ECO:0000313" key="2">
    <source>
        <dbReference type="EMBL" id="SDI32704.1"/>
    </source>
</evidence>